<organism evidence="2 3">
    <name type="scientific">Thermoactinomyces daqus</name>
    <dbReference type="NCBI Taxonomy" id="1329516"/>
    <lineage>
        <taxon>Bacteria</taxon>
        <taxon>Bacillati</taxon>
        <taxon>Bacillota</taxon>
        <taxon>Bacilli</taxon>
        <taxon>Bacillales</taxon>
        <taxon>Thermoactinomycetaceae</taxon>
        <taxon>Thermoactinomyces</taxon>
    </lineage>
</organism>
<dbReference type="Gene3D" id="1.10.10.60">
    <property type="entry name" value="Homeodomain-like"/>
    <property type="match status" value="1"/>
</dbReference>
<keyword evidence="3" id="KW-1185">Reference proteome</keyword>
<dbReference type="OrthoDB" id="2985883at2"/>
<name>A0A7W1XD80_9BACL</name>
<sequence length="601" mass="70351">MKNHSAWFPSIRSQKIPTWVKKAGEILKTEVWPEVLDALFEPKEKKKIEEWLKPRVEAQDAQKEEKEEQPKHGRIPKRMVTDSPQHIAFARHRTGKILSLIRSENVEDKDSLSTPMMVVGKPGTGKSTDFVNMALEFFGARAKNRKEWEKIARSVFLFDVANGAMIEEVMAHVPEWLRDRVKIINHSDMARVVPLSWHDLMALYENDDSIAAEIAEIETDLLRKFIKDDSQTISIDRYFRSALQASYRVGEGNLLDAMRILKDPEYRDEIKARLAETDFELEIALGQLEEEMGKESNRVLDTIENRISQIRNNKRLFYSLSQPRTEKIDFWKWMNEPHLVLIHMSNKKETFQDFAFTHYLVKIWNLMMAREMIPEEDLRECVVIVDEIDLIIKNKPVQDIFLQITKKPRKYRTKYIFSFHDWSSFTKAGNRKNDIIRSFKTGMDMVLLKGSDEVFEDFEEELEPFTVEDFHNLEKYTGIFRITCNKKEYVFKAKLLEPASNRLPSFPVPDLGNQMGMTNAEITKRAREILLPLYVRKEGKTDSENTTAKDKVIELLREAPEGLTTKEICESLGISRMTFQRIKKELKIQERKDGKKLVYFV</sequence>
<feature type="compositionally biased region" description="Basic and acidic residues" evidence="1">
    <location>
        <begin position="57"/>
        <end position="71"/>
    </location>
</feature>
<dbReference type="Proteomes" id="UP000530514">
    <property type="component" value="Unassembled WGS sequence"/>
</dbReference>
<gene>
    <name evidence="2" type="ORF">H1164_17035</name>
</gene>
<comment type="caution">
    <text evidence="2">The sequence shown here is derived from an EMBL/GenBank/DDBJ whole genome shotgun (WGS) entry which is preliminary data.</text>
</comment>
<dbReference type="RefSeq" id="WP_033102030.1">
    <property type="nucleotide sequence ID" value="NZ_JACEIP010000045.1"/>
</dbReference>
<reference evidence="2 3" key="1">
    <citation type="submission" date="2020-07" db="EMBL/GenBank/DDBJ databases">
        <authorList>
            <person name="Feng H."/>
        </authorList>
    </citation>
    <scope>NUCLEOTIDE SEQUENCE [LARGE SCALE GENOMIC DNA]</scope>
    <source>
        <strain evidence="3">s-11</strain>
    </source>
</reference>
<accession>A0A7W1XD80</accession>
<protein>
    <submittedName>
        <fullName evidence="2">Helix-turn-helix domain-containing protein</fullName>
    </submittedName>
</protein>
<dbReference type="SUPFAM" id="SSF52540">
    <property type="entry name" value="P-loop containing nucleoside triphosphate hydrolases"/>
    <property type="match status" value="1"/>
</dbReference>
<feature type="region of interest" description="Disordered" evidence="1">
    <location>
        <begin position="57"/>
        <end position="77"/>
    </location>
</feature>
<dbReference type="AlphaFoldDB" id="A0A7W1XD80"/>
<evidence type="ECO:0000256" key="1">
    <source>
        <dbReference type="SAM" id="MobiDB-lite"/>
    </source>
</evidence>
<proteinExistence type="predicted"/>
<dbReference type="EMBL" id="JACEIP010000045">
    <property type="protein sequence ID" value="MBA4544536.1"/>
    <property type="molecule type" value="Genomic_DNA"/>
</dbReference>
<evidence type="ECO:0000313" key="2">
    <source>
        <dbReference type="EMBL" id="MBA4544536.1"/>
    </source>
</evidence>
<dbReference type="Pfam" id="PF13384">
    <property type="entry name" value="HTH_23"/>
    <property type="match status" value="1"/>
</dbReference>
<dbReference type="InterPro" id="IPR027417">
    <property type="entry name" value="P-loop_NTPase"/>
</dbReference>
<dbReference type="Gene3D" id="3.40.50.300">
    <property type="entry name" value="P-loop containing nucleotide triphosphate hydrolases"/>
    <property type="match status" value="1"/>
</dbReference>
<evidence type="ECO:0000313" key="3">
    <source>
        <dbReference type="Proteomes" id="UP000530514"/>
    </source>
</evidence>